<evidence type="ECO:0000256" key="1">
    <source>
        <dbReference type="SAM" id="Phobius"/>
    </source>
</evidence>
<reference evidence="2 3" key="1">
    <citation type="journal article" date="2014" name="BMC Genomics">
        <title>The genome of the intracellular bacterium of the coastal bivalve, Solemya velum: a blueprint for thriving in and out of symbiosis.</title>
        <authorList>
            <person name="Dmytrenko O."/>
            <person name="Russell S.L."/>
            <person name="Loo W.T."/>
            <person name="Fontanez K.M."/>
            <person name="Liao L."/>
            <person name="Roeselers G."/>
            <person name="Sharma R."/>
            <person name="Stewart F.J."/>
            <person name="Newton I.L."/>
            <person name="Woyke T."/>
            <person name="Wu D."/>
            <person name="Lang J.M."/>
            <person name="Eisen J.A."/>
            <person name="Cavanaugh C.M."/>
        </authorList>
    </citation>
    <scope>NUCLEOTIDE SEQUENCE [LARGE SCALE GENOMIC DNA]</scope>
    <source>
        <strain evidence="2 3">WH</strain>
    </source>
</reference>
<accession>A0A0B0H821</accession>
<sequence>MAITSGELFVIKILIKSASAILTRTAMLSIVLVLLLLSNILSLTNYSFNAALYGLLETIPYTKTLKDTPTSRYRKVIKDNDILVDDNYTLAKTTRSFEKQAEFERRQNKILDGKYKSLVKDNEKIIESKRVQTERIEHTANKIAKRTARNAALNVSSVPFEVIPWIGIATIATVTLADINAGCETVKDVNNLMNDLGLATNNDDKKTVCGYTVPTVGELQKTAIEKKDEYIDILKDILTW</sequence>
<keyword evidence="1" id="KW-0472">Membrane</keyword>
<protein>
    <submittedName>
        <fullName evidence="2">Uncharacterized protein</fullName>
    </submittedName>
</protein>
<dbReference type="AlphaFoldDB" id="A0A0B0H821"/>
<organism evidence="2 3">
    <name type="scientific">Solemya velum gill symbiont</name>
    <dbReference type="NCBI Taxonomy" id="2340"/>
    <lineage>
        <taxon>Bacteria</taxon>
        <taxon>Pseudomonadati</taxon>
        <taxon>Pseudomonadota</taxon>
        <taxon>Gammaproteobacteria</taxon>
        <taxon>sulfur-oxidizing symbionts</taxon>
    </lineage>
</organism>
<evidence type="ECO:0000313" key="2">
    <source>
        <dbReference type="EMBL" id="KHF25250.1"/>
    </source>
</evidence>
<evidence type="ECO:0000313" key="3">
    <source>
        <dbReference type="Proteomes" id="UP000030856"/>
    </source>
</evidence>
<gene>
    <name evidence="2" type="ORF">JV46_10420</name>
</gene>
<proteinExistence type="predicted"/>
<keyword evidence="1" id="KW-1133">Transmembrane helix</keyword>
<name>A0A0B0H821_SOVGS</name>
<keyword evidence="3" id="KW-1185">Reference proteome</keyword>
<keyword evidence="1" id="KW-0812">Transmembrane</keyword>
<dbReference type="eggNOG" id="ENOG5033CSG">
    <property type="taxonomic scope" value="Bacteria"/>
</dbReference>
<dbReference type="EMBL" id="JRAA01000002">
    <property type="protein sequence ID" value="KHF25250.1"/>
    <property type="molecule type" value="Genomic_DNA"/>
</dbReference>
<feature type="transmembrane region" description="Helical" evidence="1">
    <location>
        <begin position="21"/>
        <end position="41"/>
    </location>
</feature>
<dbReference type="Proteomes" id="UP000030856">
    <property type="component" value="Unassembled WGS sequence"/>
</dbReference>
<comment type="caution">
    <text evidence="2">The sequence shown here is derived from an EMBL/GenBank/DDBJ whole genome shotgun (WGS) entry which is preliminary data.</text>
</comment>